<evidence type="ECO:0000313" key="2">
    <source>
        <dbReference type="EMBL" id="OEU17207.1"/>
    </source>
</evidence>
<protein>
    <submittedName>
        <fullName evidence="2">Uncharacterized protein</fullName>
    </submittedName>
</protein>
<gene>
    <name evidence="2" type="ORF">FRACYDRAFT_260772</name>
</gene>
<evidence type="ECO:0000313" key="3">
    <source>
        <dbReference type="Proteomes" id="UP000095751"/>
    </source>
</evidence>
<dbReference type="Proteomes" id="UP000095751">
    <property type="component" value="Unassembled WGS sequence"/>
</dbReference>
<sequence>MSSSEEQIIDTPIEESIVSPPSGAESLFFSGLDTSSIDASTLSEQLKHNNNTRTNRHHHQQQRNVHSGSMTKGSIGLDEFLSCIENADDDETDDSFDTCTGTYENLSSFNNSSNSPIITHSPYSMETIDNNSNSSNNIIMATKTKKSKATTTSSRKVFPADTADAVPTKTATPAPATPTPPVVDGDQMKVDAAEIVYGKAKDILAWGKTVPVVKFFVGTSEAVAGKALEVVGTDLSTVDGRIGSELTKFDGSILNPAIAAIAKVLMNVAGKSEETFMPIITALLSPLGMMKSKANEQTPEAHVETPEVTATKIKNVY</sequence>
<feature type="compositionally biased region" description="Low complexity" evidence="1">
    <location>
        <begin position="149"/>
        <end position="174"/>
    </location>
</feature>
<proteinExistence type="predicted"/>
<feature type="region of interest" description="Disordered" evidence="1">
    <location>
        <begin position="143"/>
        <end position="185"/>
    </location>
</feature>
<accession>A0A1E7FGD8</accession>
<organism evidence="2 3">
    <name type="scientific">Fragilariopsis cylindrus CCMP1102</name>
    <dbReference type="NCBI Taxonomy" id="635003"/>
    <lineage>
        <taxon>Eukaryota</taxon>
        <taxon>Sar</taxon>
        <taxon>Stramenopiles</taxon>
        <taxon>Ochrophyta</taxon>
        <taxon>Bacillariophyta</taxon>
        <taxon>Bacillariophyceae</taxon>
        <taxon>Bacillariophycidae</taxon>
        <taxon>Bacillariales</taxon>
        <taxon>Bacillariaceae</taxon>
        <taxon>Fragilariopsis</taxon>
    </lineage>
</organism>
<dbReference type="KEGG" id="fcy:FRACYDRAFT_260772"/>
<dbReference type="EMBL" id="KV784357">
    <property type="protein sequence ID" value="OEU17207.1"/>
    <property type="molecule type" value="Genomic_DNA"/>
</dbReference>
<dbReference type="OrthoDB" id="48299at2759"/>
<dbReference type="AlphaFoldDB" id="A0A1E7FGD8"/>
<name>A0A1E7FGD8_9STRA</name>
<evidence type="ECO:0000256" key="1">
    <source>
        <dbReference type="SAM" id="MobiDB-lite"/>
    </source>
</evidence>
<reference evidence="2 3" key="1">
    <citation type="submission" date="2016-09" db="EMBL/GenBank/DDBJ databases">
        <title>Extensive genetic diversity and differential bi-allelic expression allows diatom success in the polar Southern Ocean.</title>
        <authorList>
            <consortium name="DOE Joint Genome Institute"/>
            <person name="Mock T."/>
            <person name="Otillar R.P."/>
            <person name="Strauss J."/>
            <person name="Dupont C."/>
            <person name="Frickenhaus S."/>
            <person name="Maumus F."/>
            <person name="Mcmullan M."/>
            <person name="Sanges R."/>
            <person name="Schmutz J."/>
            <person name="Toseland A."/>
            <person name="Valas R."/>
            <person name="Veluchamy A."/>
            <person name="Ward B.J."/>
            <person name="Allen A."/>
            <person name="Barry K."/>
            <person name="Falciatore A."/>
            <person name="Ferrante M."/>
            <person name="Fortunato A.E."/>
            <person name="Gloeckner G."/>
            <person name="Gruber A."/>
            <person name="Hipkin R."/>
            <person name="Janech M."/>
            <person name="Kroth P."/>
            <person name="Leese F."/>
            <person name="Lindquist E."/>
            <person name="Lyon B.R."/>
            <person name="Martin J."/>
            <person name="Mayer C."/>
            <person name="Parker M."/>
            <person name="Quesneville H."/>
            <person name="Raymond J."/>
            <person name="Uhlig C."/>
            <person name="Valentin K.U."/>
            <person name="Worden A.Z."/>
            <person name="Armbrust E.V."/>
            <person name="Bowler C."/>
            <person name="Green B."/>
            <person name="Moulton V."/>
            <person name="Van Oosterhout C."/>
            <person name="Grigoriev I."/>
        </authorList>
    </citation>
    <scope>NUCLEOTIDE SEQUENCE [LARGE SCALE GENOMIC DNA]</scope>
    <source>
        <strain evidence="2 3">CCMP1102</strain>
    </source>
</reference>
<keyword evidence="3" id="KW-1185">Reference proteome</keyword>
<dbReference type="InParanoid" id="A0A1E7FGD8"/>
<feature type="region of interest" description="Disordered" evidence="1">
    <location>
        <begin position="51"/>
        <end position="70"/>
    </location>
</feature>